<dbReference type="InterPro" id="IPR001680">
    <property type="entry name" value="WD40_rpt"/>
</dbReference>
<dbReference type="Gene3D" id="2.130.10.10">
    <property type="entry name" value="YVTN repeat-like/Quinoprotein amine dehydrogenase"/>
    <property type="match status" value="2"/>
</dbReference>
<evidence type="ECO:0000256" key="3">
    <source>
        <dbReference type="SAM" id="MobiDB-lite"/>
    </source>
</evidence>
<gene>
    <name evidence="4" type="ORF">NDU88_004848</name>
</gene>
<dbReference type="FunFam" id="2.130.10.10:FF:000585">
    <property type="entry name" value="WD repeat domain 60"/>
    <property type="match status" value="1"/>
</dbReference>
<dbReference type="PROSITE" id="PS50082">
    <property type="entry name" value="WD_REPEATS_2"/>
    <property type="match status" value="1"/>
</dbReference>
<dbReference type="PANTHER" id="PTHR16022:SF0">
    <property type="entry name" value="CYTOPLASMIC DYNEIN 2 INTERMEDIATE CHAIN 1"/>
    <property type="match status" value="1"/>
</dbReference>
<evidence type="ECO:0000313" key="4">
    <source>
        <dbReference type="EMBL" id="KAJ1099750.1"/>
    </source>
</evidence>
<dbReference type="GO" id="GO:0005868">
    <property type="term" value="C:cytoplasmic dynein complex"/>
    <property type="evidence" value="ECO:0007669"/>
    <property type="project" value="InterPro"/>
</dbReference>
<dbReference type="AlphaFoldDB" id="A0AAV7M7H8"/>
<dbReference type="InterPro" id="IPR015943">
    <property type="entry name" value="WD40/YVTN_repeat-like_dom_sf"/>
</dbReference>
<dbReference type="GO" id="GO:0045504">
    <property type="term" value="F:dynein heavy chain binding"/>
    <property type="evidence" value="ECO:0007669"/>
    <property type="project" value="InterPro"/>
</dbReference>
<accession>A0AAV7M7H8</accession>
<dbReference type="InterPro" id="IPR036322">
    <property type="entry name" value="WD40_repeat_dom_sf"/>
</dbReference>
<feature type="compositionally biased region" description="Polar residues" evidence="3">
    <location>
        <begin position="16"/>
        <end position="27"/>
    </location>
</feature>
<keyword evidence="1" id="KW-0677">Repeat</keyword>
<keyword evidence="5" id="KW-1185">Reference proteome</keyword>
<dbReference type="SMART" id="SM00320">
    <property type="entry name" value="WD40"/>
    <property type="match status" value="3"/>
</dbReference>
<feature type="compositionally biased region" description="Basic and acidic residues" evidence="3">
    <location>
        <begin position="78"/>
        <end position="243"/>
    </location>
</feature>
<feature type="compositionally biased region" description="Basic and acidic residues" evidence="3">
    <location>
        <begin position="415"/>
        <end position="427"/>
    </location>
</feature>
<dbReference type="EMBL" id="JANPWB010000014">
    <property type="protein sequence ID" value="KAJ1099750.1"/>
    <property type="molecule type" value="Genomic_DNA"/>
</dbReference>
<dbReference type="SUPFAM" id="SSF50978">
    <property type="entry name" value="WD40 repeat-like"/>
    <property type="match status" value="1"/>
</dbReference>
<comment type="caution">
    <text evidence="4">The sequence shown here is derived from an EMBL/GenBank/DDBJ whole genome shotgun (WGS) entry which is preliminary data.</text>
</comment>
<organism evidence="4 5">
    <name type="scientific">Pleurodeles waltl</name>
    <name type="common">Iberian ribbed newt</name>
    <dbReference type="NCBI Taxonomy" id="8319"/>
    <lineage>
        <taxon>Eukaryota</taxon>
        <taxon>Metazoa</taxon>
        <taxon>Chordata</taxon>
        <taxon>Craniata</taxon>
        <taxon>Vertebrata</taxon>
        <taxon>Euteleostomi</taxon>
        <taxon>Amphibia</taxon>
        <taxon>Batrachia</taxon>
        <taxon>Caudata</taxon>
        <taxon>Salamandroidea</taxon>
        <taxon>Salamandridae</taxon>
        <taxon>Pleurodelinae</taxon>
        <taxon>Pleurodeles</taxon>
    </lineage>
</organism>
<dbReference type="GO" id="GO:0005929">
    <property type="term" value="C:cilium"/>
    <property type="evidence" value="ECO:0007669"/>
    <property type="project" value="GOC"/>
</dbReference>
<name>A0AAV7M7H8_PLEWA</name>
<dbReference type="GO" id="GO:0045503">
    <property type="term" value="F:dynein light chain binding"/>
    <property type="evidence" value="ECO:0007669"/>
    <property type="project" value="InterPro"/>
</dbReference>
<reference evidence="4" key="1">
    <citation type="journal article" date="2022" name="bioRxiv">
        <title>Sequencing and chromosome-scale assembly of the giantPleurodeles waltlgenome.</title>
        <authorList>
            <person name="Brown T."/>
            <person name="Elewa A."/>
            <person name="Iarovenko S."/>
            <person name="Subramanian E."/>
            <person name="Araus A.J."/>
            <person name="Petzold A."/>
            <person name="Susuki M."/>
            <person name="Suzuki K.-i.T."/>
            <person name="Hayashi T."/>
            <person name="Toyoda A."/>
            <person name="Oliveira C."/>
            <person name="Osipova E."/>
            <person name="Leigh N.D."/>
            <person name="Simon A."/>
            <person name="Yun M.H."/>
        </authorList>
    </citation>
    <scope>NUCLEOTIDE SEQUENCE</scope>
    <source>
        <strain evidence="4">20211129_DDA</strain>
        <tissue evidence="4">Liver</tissue>
    </source>
</reference>
<feature type="compositionally biased region" description="Basic and acidic residues" evidence="3">
    <location>
        <begin position="369"/>
        <end position="395"/>
    </location>
</feature>
<feature type="compositionally biased region" description="Basic and acidic residues" evidence="3">
    <location>
        <begin position="301"/>
        <end position="354"/>
    </location>
</feature>
<dbReference type="InterPro" id="IPR042505">
    <property type="entry name" value="DYNC2I1"/>
</dbReference>
<sequence length="1106" mass="127021">MVSWRLETATERRITPGNSKHQSSYTTAKGYPKVMQSDKKKSKEDTWTTEELKKHIMPGNSDAHLEEKRLKERRHRREGSASRTKVDREKREKDIHKTTDKDNERQREKYKEKSKDGQRERDGRKGKDWGTARDLNQEKGQEQEKQMENESEKKSEQRDIYAEYEHSAKIYGYKDEEVFRTRQIREASARKRRVDDRDKGHKERKERKEKDGISRENSGNKDNYRRSLEHKDEVRELRRRSMTEQDLILANKEREKRHRERKDHENADKYGKQRHRNEDKERDGEKKSMTFKDATLNLTDKNLKEKNKERRHGDKTSLDLGRERRQRDNREKISKEEYKMSKDHARESKHRSGEKSGGQDADFGANYAGHRESEQKSHTKLKEGSLKTQNGDHTHSAWTSIHRHTSDEEEEIEKDDNNDGHIYRNAEYEDSSTNYEEDFEAYDDDFEDEEEEFEPEEEVVLSKNPEVEEIQRAISAENDMVATIPSRHNLKGYEEKHGKEISDVQKKGSHRGVFIDFISAKQRQISRKMASKQKKRSTELLRLIDLDFSITFSLLDLSPVNEYDMYIRSFGKTNTKQAYVQCNDDSVEQDIQTENIETEEKWTQYPGEGARVSGGPSNTDSEFSDAVSIPKVDSQKLASFLRSACQVVAVLLEEDQAEKQSSWKLRSQEASLSISDGCFQLNMNLQFLHDRKVCCLHFSQVQRHVLISVHGLPANPGAVPLDDKYIVCVWNIWEPSTPLKILVCESEVKCCCFGPGKATLVFAGTADGSVVVWDLREDSNMHHSMMVGDCNWVFRSTTFSTDGVLTSVNHVCPVQAIEPISTTVFKEKNRGLIPLTSEEEMAGLSFQVASLDENGHLNLWVVMEMQKVDLAGSQSDLGLIPGGKVKLVHSSTINLLDSFLSKDIHYQGIPQTLNIKILPSDSNHFIIGTDIGLIFHGTRHGSRVPPKLYRPHQRGTRPSKVTAVDFSPFGEPIFLVGCSDGSIRLHLMSVDLPVMHWDDCTNGHPVIAVQWSLTRPSVFFVLDAASTIYIWDLLESDFHPVAKDSVRSDRVITMAVLGEPEKNNGLSGLALAKESGALDVQYIKKKWAQTYPEEPNRLNLLLHEAL</sequence>
<evidence type="ECO:0000256" key="2">
    <source>
        <dbReference type="PROSITE-ProRule" id="PRU00221"/>
    </source>
</evidence>
<feature type="compositionally biased region" description="Basic and acidic residues" evidence="3">
    <location>
        <begin position="36"/>
        <end position="54"/>
    </location>
</feature>
<dbReference type="PANTHER" id="PTHR16022">
    <property type="entry name" value="WD REPEAT DOMAIN 60"/>
    <property type="match status" value="1"/>
</dbReference>
<feature type="repeat" description="WD" evidence="2">
    <location>
        <begin position="760"/>
        <end position="783"/>
    </location>
</feature>
<feature type="compositionally biased region" description="Basic and acidic residues" evidence="3">
    <location>
        <begin position="262"/>
        <end position="290"/>
    </location>
</feature>
<keyword evidence="2" id="KW-0853">WD repeat</keyword>
<evidence type="ECO:0008006" key="6">
    <source>
        <dbReference type="Google" id="ProtNLM"/>
    </source>
</evidence>
<evidence type="ECO:0000256" key="1">
    <source>
        <dbReference type="ARBA" id="ARBA00022737"/>
    </source>
</evidence>
<feature type="region of interest" description="Disordered" evidence="3">
    <location>
        <begin position="1"/>
        <end position="435"/>
    </location>
</feature>
<proteinExistence type="predicted"/>
<protein>
    <recommendedName>
        <fullName evidence="6">WD repeat-containing protein 60</fullName>
    </recommendedName>
</protein>
<dbReference type="GO" id="GO:0042073">
    <property type="term" value="P:intraciliary transport"/>
    <property type="evidence" value="ECO:0007669"/>
    <property type="project" value="InterPro"/>
</dbReference>
<dbReference type="Proteomes" id="UP001066276">
    <property type="component" value="Chromosome 10"/>
</dbReference>
<dbReference type="Pfam" id="PF00400">
    <property type="entry name" value="WD40"/>
    <property type="match status" value="2"/>
</dbReference>
<evidence type="ECO:0000313" key="5">
    <source>
        <dbReference type="Proteomes" id="UP001066276"/>
    </source>
</evidence>